<dbReference type="SFLD" id="SFLDS00003">
    <property type="entry name" value="Haloacid_Dehalogenase"/>
    <property type="match status" value="1"/>
</dbReference>
<dbReference type="EMBL" id="WRPM01000095">
    <property type="protein sequence ID" value="MVT27195.1"/>
    <property type="molecule type" value="Genomic_DNA"/>
</dbReference>
<dbReference type="AlphaFoldDB" id="A0A7K1UL26"/>
<dbReference type="Pfam" id="PF00702">
    <property type="entry name" value="Hydrolase"/>
    <property type="match status" value="2"/>
</dbReference>
<dbReference type="PANTHER" id="PTHR43434:SF1">
    <property type="entry name" value="PHOSPHOGLYCOLATE PHOSPHATASE"/>
    <property type="match status" value="1"/>
</dbReference>
<dbReference type="GO" id="GO:0006281">
    <property type="term" value="P:DNA repair"/>
    <property type="evidence" value="ECO:0007669"/>
    <property type="project" value="TreeGrafter"/>
</dbReference>
<dbReference type="InterPro" id="IPR050155">
    <property type="entry name" value="HAD-like_hydrolase_sf"/>
</dbReference>
<protein>
    <submittedName>
        <fullName evidence="1">HAD-IA family hydrolase</fullName>
    </submittedName>
</protein>
<dbReference type="SFLD" id="SFLDG01129">
    <property type="entry name" value="C1.5:_HAD__Beta-PGM__Phosphata"/>
    <property type="match status" value="1"/>
</dbReference>
<evidence type="ECO:0000313" key="1">
    <source>
        <dbReference type="EMBL" id="MVT27195.1"/>
    </source>
</evidence>
<name>A0A7K1UL26_9MICC</name>
<dbReference type="PANTHER" id="PTHR43434">
    <property type="entry name" value="PHOSPHOGLYCOLATE PHOSPHATASE"/>
    <property type="match status" value="1"/>
</dbReference>
<evidence type="ECO:0000313" key="2">
    <source>
        <dbReference type="Proteomes" id="UP000460157"/>
    </source>
</evidence>
<keyword evidence="1" id="KW-0378">Hydrolase</keyword>
<dbReference type="Gene3D" id="3.40.50.1000">
    <property type="entry name" value="HAD superfamily/HAD-like"/>
    <property type="match status" value="2"/>
</dbReference>
<dbReference type="NCBIfam" id="TIGR01549">
    <property type="entry name" value="HAD-SF-IA-v1"/>
    <property type="match status" value="2"/>
</dbReference>
<sequence>MTSTAPSAPPAARPEPALCSRVAADRLARRPKALLLDFGGVIILTAKRPEGRAQFAEALRHRLAAAGLQLPAAQLEAALEAGATALKHWKHSSSRRLAPQELTVAEIMEFYFAELPDPARAVLTGEGAEVLDQMATVLTDHNIRPGARELITYAQQQGISLGIVSNAHSGRSHRRILADLGIHDAFGVQIYSDEAGIRKPHPDMLRRAAAALGADLTDCWYVGDTLDRDLVAGRRAGVGAVVLTRSQHTDEPPLPVHDTPEATVEDPAELLQLLQAATDYDDAPLASPAESPTPVPAATASPAASYLTLPKVQNQAVLLDHGGVVSHSVKPQAPFTAAAAALESVLSRAGTPVAPGRGLEIVQAAHEQYKVYKDSRDEDASYREITPRQYWGEFTEGLVSPRQRQALLAEAEQLQMALYGSKSVKTEREGTRELLQFCSQTARRVVVVSNTICGAGVRSIIRGYGLGEHIAGWVCSDEFGLKKPHPAIFTYALQMAGVAPEHAVMVGDKPFNDAYGAQQVGIGRRIITRGGSGEDAEIAQGLNAGWITDVVDHPGQIPALLR</sequence>
<proteinExistence type="predicted"/>
<dbReference type="InterPro" id="IPR006439">
    <property type="entry name" value="HAD-SF_hydro_IA"/>
</dbReference>
<dbReference type="RefSeq" id="WP_157324920.1">
    <property type="nucleotide sequence ID" value="NZ_BMFX01000002.1"/>
</dbReference>
<dbReference type="OrthoDB" id="4954868at2"/>
<dbReference type="GO" id="GO:0005829">
    <property type="term" value="C:cytosol"/>
    <property type="evidence" value="ECO:0007669"/>
    <property type="project" value="TreeGrafter"/>
</dbReference>
<organism evidence="1 2">
    <name type="scientific">Nesterenkonia alkaliphila</name>
    <dbReference type="NCBI Taxonomy" id="1463631"/>
    <lineage>
        <taxon>Bacteria</taxon>
        <taxon>Bacillati</taxon>
        <taxon>Actinomycetota</taxon>
        <taxon>Actinomycetes</taxon>
        <taxon>Micrococcales</taxon>
        <taxon>Micrococcaceae</taxon>
        <taxon>Nesterenkonia</taxon>
    </lineage>
</organism>
<reference evidence="1 2" key="1">
    <citation type="submission" date="2019-12" db="EMBL/GenBank/DDBJ databases">
        <title>Nesterenkonia muleiensis sp. nov., a novel actinobacterium isolated from sap of Populus euphratica.</title>
        <authorList>
            <person name="Wang R."/>
        </authorList>
    </citation>
    <scope>NUCLEOTIDE SEQUENCE [LARGE SCALE GENOMIC DNA]</scope>
    <source>
        <strain evidence="1 2">F10</strain>
    </source>
</reference>
<dbReference type="InterPro" id="IPR036412">
    <property type="entry name" value="HAD-like_sf"/>
</dbReference>
<comment type="caution">
    <text evidence="1">The sequence shown here is derived from an EMBL/GenBank/DDBJ whole genome shotgun (WGS) entry which is preliminary data.</text>
</comment>
<dbReference type="Gene3D" id="1.20.120.1600">
    <property type="match status" value="1"/>
</dbReference>
<dbReference type="Proteomes" id="UP000460157">
    <property type="component" value="Unassembled WGS sequence"/>
</dbReference>
<dbReference type="InterPro" id="IPR023214">
    <property type="entry name" value="HAD_sf"/>
</dbReference>
<gene>
    <name evidence="1" type="ORF">GNZ21_12680</name>
</gene>
<dbReference type="CDD" id="cd01427">
    <property type="entry name" value="HAD_like"/>
    <property type="match status" value="1"/>
</dbReference>
<keyword evidence="2" id="KW-1185">Reference proteome</keyword>
<accession>A0A7K1UL26</accession>
<dbReference type="GO" id="GO:0008967">
    <property type="term" value="F:phosphoglycolate phosphatase activity"/>
    <property type="evidence" value="ECO:0007669"/>
    <property type="project" value="TreeGrafter"/>
</dbReference>
<dbReference type="SUPFAM" id="SSF56784">
    <property type="entry name" value="HAD-like"/>
    <property type="match status" value="2"/>
</dbReference>